<accession>A0A9Q2S024</accession>
<reference evidence="3" key="1">
    <citation type="submission" date="2021-01" db="EMBL/GenBank/DDBJ databases">
        <title>Diatom-associated Roseobacters Show Island Model of Population Structure.</title>
        <authorList>
            <person name="Qu L."/>
            <person name="Feng X."/>
            <person name="Chen Y."/>
            <person name="Li L."/>
            <person name="Wang X."/>
            <person name="Hu Z."/>
            <person name="Wang H."/>
            <person name="Luo H."/>
        </authorList>
    </citation>
    <scope>NUCLEOTIDE SEQUENCE</scope>
    <source>
        <strain evidence="3">SM26-45</strain>
    </source>
</reference>
<organism evidence="3 4">
    <name type="scientific">Pseudosulfitobacter pseudonitzschiae</name>
    <dbReference type="NCBI Taxonomy" id="1402135"/>
    <lineage>
        <taxon>Bacteria</taxon>
        <taxon>Pseudomonadati</taxon>
        <taxon>Pseudomonadota</taxon>
        <taxon>Alphaproteobacteria</taxon>
        <taxon>Rhodobacterales</taxon>
        <taxon>Roseobacteraceae</taxon>
        <taxon>Pseudosulfitobacter</taxon>
    </lineage>
</organism>
<dbReference type="EMBL" id="JAFBWN010000004">
    <property type="protein sequence ID" value="MBM2354762.1"/>
    <property type="molecule type" value="Genomic_DNA"/>
</dbReference>
<dbReference type="Gene3D" id="2.60.40.2610">
    <property type="entry name" value="Outer membrane usher protein FimD, plug domain"/>
    <property type="match status" value="1"/>
</dbReference>
<dbReference type="Pfam" id="PF00577">
    <property type="entry name" value="Usher"/>
    <property type="match status" value="1"/>
</dbReference>
<dbReference type="Gene3D" id="2.60.40.3110">
    <property type="match status" value="1"/>
</dbReference>
<dbReference type="Pfam" id="PF13953">
    <property type="entry name" value="PapC_C"/>
    <property type="match status" value="1"/>
</dbReference>
<evidence type="ECO:0000313" key="3">
    <source>
        <dbReference type="EMBL" id="MBM2354762.1"/>
    </source>
</evidence>
<dbReference type="GO" id="GO:0009297">
    <property type="term" value="P:pilus assembly"/>
    <property type="evidence" value="ECO:0007669"/>
    <property type="project" value="InterPro"/>
</dbReference>
<feature type="domain" description="PapC-like C-terminal" evidence="2">
    <location>
        <begin position="737"/>
        <end position="796"/>
    </location>
</feature>
<evidence type="ECO:0000256" key="1">
    <source>
        <dbReference type="SAM" id="SignalP"/>
    </source>
</evidence>
<evidence type="ECO:0000259" key="2">
    <source>
        <dbReference type="Pfam" id="PF13953"/>
    </source>
</evidence>
<dbReference type="Gene3D" id="2.60.40.2070">
    <property type="match status" value="1"/>
</dbReference>
<evidence type="ECO:0000313" key="4">
    <source>
        <dbReference type="Proteomes" id="UP000809337"/>
    </source>
</evidence>
<dbReference type="InterPro" id="IPR025949">
    <property type="entry name" value="PapC-like_C"/>
</dbReference>
<dbReference type="InterPro" id="IPR043142">
    <property type="entry name" value="PapC-like_C_sf"/>
</dbReference>
<dbReference type="GO" id="GO:0009279">
    <property type="term" value="C:cell outer membrane"/>
    <property type="evidence" value="ECO:0007669"/>
    <property type="project" value="TreeGrafter"/>
</dbReference>
<gene>
    <name evidence="3" type="ORF">JQX14_09440</name>
</gene>
<dbReference type="AlphaFoldDB" id="A0A9Q2S024"/>
<dbReference type="RefSeq" id="WP_231033769.1">
    <property type="nucleotide sequence ID" value="NZ_JAJNGX010000004.1"/>
</dbReference>
<feature type="signal peptide" evidence="1">
    <location>
        <begin position="1"/>
        <end position="21"/>
    </location>
</feature>
<sequence>MAHKRLILALLMGGLCGPVFAMPETIDGYEPSTEVTQATSVDVTAVISDGFSDLGQDTPLFLFVLINGREIGMVAEFMAHPAENRLSSTRSELEEIGIKAPPGLGSTVYLDSIPGLSFNYDATAQKIYIEAPFQALEPRVISAASTPAFETPDRSSGAVLNYNVAADFSATGGLSGLDMNNVSAALDARVFSPWGTLNTTGLYRFAGASADARKFLRFETNFEVVDTKRALTYTFGDVTTSGLQWSRPIRMGGFQVRRDFGLRSDLVKDQLLTFAGAAAVPSTVDVFIDNNRAYSTNVDSGPFRIEDLPLHTGAGDATIVVRDEQGREQRRRVSFFTARNLIKPGMADYALEVGFAREDYGTANNSYGDDLIVSGSLRYGWSEKVTLEGHFETTTDLTLLGVGANFVPFSLGEVSMTAGASQFNDVTAGFFHATVRTTVAGVDLNASTMRSQDGFADLASVTGLDLIAAGGNSLLETPRALDVVSLSVPLARAGSKLGINYVHSERATSTDRIVSLSVGHSLKGGRGSLSVTGSRNFDTDDKKFALNLSMPLGNRTHLRSGAGRDETGAQTASLYVARPLGEDVGDIGYAAQLEKQGSTFLAGARGDYRGRYGKVGGDIKFSDDTTYIRGDAEGSVVYTGGRIAAGNTVTDGFAIVDVGVADVPVYLQNRPIARTNGKGVAVITGAASHQRSRVSINVNDLPADATVGVTAVDIIPGRNSGELVHFDGNDAPSVLAVLRDANGAVLPTGAAAFLNGSEDEFIVGYDGVVWLEGVRRNNTVKVRHQGQTCTARFTYQKTAAMQDMIDPVTCK</sequence>
<protein>
    <submittedName>
        <fullName evidence="3">Fimbrial biogenesis outer membrane usher protein</fullName>
    </submittedName>
</protein>
<dbReference type="PANTHER" id="PTHR30451">
    <property type="entry name" value="OUTER MEMBRANE USHER PROTEIN"/>
    <property type="match status" value="1"/>
</dbReference>
<dbReference type="InterPro" id="IPR000015">
    <property type="entry name" value="Fimb_usher"/>
</dbReference>
<proteinExistence type="predicted"/>
<dbReference type="GO" id="GO:0015473">
    <property type="term" value="F:fimbrial usher porin activity"/>
    <property type="evidence" value="ECO:0007669"/>
    <property type="project" value="InterPro"/>
</dbReference>
<dbReference type="PANTHER" id="PTHR30451:SF5">
    <property type="entry name" value="SLR0019 PROTEIN"/>
    <property type="match status" value="1"/>
</dbReference>
<dbReference type="Proteomes" id="UP000809337">
    <property type="component" value="Unassembled WGS sequence"/>
</dbReference>
<comment type="caution">
    <text evidence="3">The sequence shown here is derived from an EMBL/GenBank/DDBJ whole genome shotgun (WGS) entry which is preliminary data.</text>
</comment>
<name>A0A9Q2S024_9RHOB</name>
<dbReference type="InterPro" id="IPR042186">
    <property type="entry name" value="FimD_plug_dom"/>
</dbReference>
<keyword evidence="1" id="KW-0732">Signal</keyword>
<feature type="chain" id="PRO_5040140915" evidence="1">
    <location>
        <begin position="22"/>
        <end position="811"/>
    </location>
</feature>